<dbReference type="Proteomes" id="UP000326924">
    <property type="component" value="Unassembled WGS sequence"/>
</dbReference>
<dbReference type="PANTHER" id="PTHR48100:SF15">
    <property type="entry name" value="SEDOHEPTULOSE 1,7-BISPHOSPHATASE"/>
    <property type="match status" value="1"/>
</dbReference>
<dbReference type="InterPro" id="IPR050275">
    <property type="entry name" value="PGM_Phosphatase"/>
</dbReference>
<dbReference type="Gene3D" id="3.40.50.1240">
    <property type="entry name" value="Phosphoglycerate mutase-like"/>
    <property type="match status" value="1"/>
</dbReference>
<dbReference type="InParanoid" id="A0A5J5EGJ1"/>
<dbReference type="SUPFAM" id="SSF53254">
    <property type="entry name" value="Phosphoglycerate mutase-like"/>
    <property type="match status" value="1"/>
</dbReference>
<organism evidence="3 4">
    <name type="scientific">Sphaerosporella brunnea</name>
    <dbReference type="NCBI Taxonomy" id="1250544"/>
    <lineage>
        <taxon>Eukaryota</taxon>
        <taxon>Fungi</taxon>
        <taxon>Dikarya</taxon>
        <taxon>Ascomycota</taxon>
        <taxon>Pezizomycotina</taxon>
        <taxon>Pezizomycetes</taxon>
        <taxon>Pezizales</taxon>
        <taxon>Pyronemataceae</taxon>
        <taxon>Sphaerosporella</taxon>
    </lineage>
</organism>
<gene>
    <name evidence="3" type="ORF">FN846DRAFT_436593</name>
</gene>
<dbReference type="EMBL" id="VXIS01000359">
    <property type="protein sequence ID" value="KAA8894173.1"/>
    <property type="molecule type" value="Genomic_DNA"/>
</dbReference>
<dbReference type="FunCoup" id="A0A5J5EGJ1">
    <property type="interactions" value="22"/>
</dbReference>
<evidence type="ECO:0000256" key="1">
    <source>
        <dbReference type="PIRSR" id="PIRSR613078-1"/>
    </source>
</evidence>
<dbReference type="GO" id="GO:0046390">
    <property type="term" value="P:ribose phosphate biosynthetic process"/>
    <property type="evidence" value="ECO:0007669"/>
    <property type="project" value="TreeGrafter"/>
</dbReference>
<dbReference type="Pfam" id="PF00300">
    <property type="entry name" value="His_Phos_1"/>
    <property type="match status" value="1"/>
</dbReference>
<feature type="active site" description="Tele-phosphohistidine intermediate" evidence="1">
    <location>
        <position position="10"/>
    </location>
</feature>
<keyword evidence="4" id="KW-1185">Reference proteome</keyword>
<comment type="caution">
    <text evidence="3">The sequence shown here is derived from an EMBL/GenBank/DDBJ whole genome shotgun (WGS) entry which is preliminary data.</text>
</comment>
<feature type="binding site" evidence="2">
    <location>
        <position position="66"/>
    </location>
    <ligand>
        <name>substrate</name>
    </ligand>
</feature>
<dbReference type="InterPro" id="IPR013078">
    <property type="entry name" value="His_Pase_superF_clade-1"/>
</dbReference>
<dbReference type="InterPro" id="IPR029033">
    <property type="entry name" value="His_PPase_superfam"/>
</dbReference>
<feature type="binding site" evidence="2">
    <location>
        <begin position="92"/>
        <end position="95"/>
    </location>
    <ligand>
        <name>substrate</name>
    </ligand>
</feature>
<proteinExistence type="predicted"/>
<dbReference type="PANTHER" id="PTHR48100">
    <property type="entry name" value="BROAD-SPECIFICITY PHOSPHATASE YOR283W-RELATED"/>
    <property type="match status" value="1"/>
</dbReference>
<accession>A0A5J5EGJ1</accession>
<protein>
    <submittedName>
        <fullName evidence="3">Histidine phosphatase superfamily</fullName>
    </submittedName>
</protein>
<dbReference type="SMART" id="SM00855">
    <property type="entry name" value="PGAM"/>
    <property type="match status" value="1"/>
</dbReference>
<name>A0A5J5EGJ1_9PEZI</name>
<feature type="active site" description="Proton donor/acceptor" evidence="1">
    <location>
        <position position="92"/>
    </location>
</feature>
<dbReference type="AlphaFoldDB" id="A0A5J5EGJ1"/>
<evidence type="ECO:0000313" key="4">
    <source>
        <dbReference type="Proteomes" id="UP000326924"/>
    </source>
</evidence>
<evidence type="ECO:0000313" key="3">
    <source>
        <dbReference type="EMBL" id="KAA8894173.1"/>
    </source>
</evidence>
<dbReference type="GO" id="GO:0050278">
    <property type="term" value="F:sedoheptulose-bisphosphatase activity"/>
    <property type="evidence" value="ECO:0007669"/>
    <property type="project" value="TreeGrafter"/>
</dbReference>
<dbReference type="CDD" id="cd07067">
    <property type="entry name" value="HP_PGM_like"/>
    <property type="match status" value="1"/>
</dbReference>
<dbReference type="OrthoDB" id="4818801at2759"/>
<sequence length="235" mass="25792">MPPRLILCRHGETPWTLTGAHTSITDLPLTARGALTIDATARTAVGPNRVIDPARLSHIFVSPRLRAQQTLAHLLPETPARAVVQTEDRVREWGYGDYEGLTPAQIRALRKGRGYDCERAWDIWRDGTEGAGGESPEALTGRIDEVIAMIKGLQGRFLKGGELHGCNEPQDVLIVSHGHFLRAFAKRWLGFPLEMNLVMTLDPGGIGVLGYAHERVEEPALVLGGVWELVEAAEK</sequence>
<reference evidence="3 4" key="1">
    <citation type="submission" date="2019-09" db="EMBL/GenBank/DDBJ databases">
        <title>Draft genome of the ectomycorrhizal ascomycete Sphaerosporella brunnea.</title>
        <authorList>
            <consortium name="DOE Joint Genome Institute"/>
            <person name="Benucci G.M."/>
            <person name="Marozzi G."/>
            <person name="Antonielli L."/>
            <person name="Sanchez S."/>
            <person name="Marco P."/>
            <person name="Wang X."/>
            <person name="Falini L.B."/>
            <person name="Barry K."/>
            <person name="Haridas S."/>
            <person name="Lipzen A."/>
            <person name="Labutti K."/>
            <person name="Grigoriev I.V."/>
            <person name="Murat C."/>
            <person name="Martin F."/>
            <person name="Albertini E."/>
            <person name="Donnini D."/>
            <person name="Bonito G."/>
        </authorList>
    </citation>
    <scope>NUCLEOTIDE SEQUENCE [LARGE SCALE GENOMIC DNA]</scope>
    <source>
        <strain evidence="3 4">Sb_GMNB300</strain>
    </source>
</reference>
<evidence type="ECO:0000256" key="2">
    <source>
        <dbReference type="PIRSR" id="PIRSR613078-2"/>
    </source>
</evidence>